<dbReference type="InterPro" id="IPR057670">
    <property type="entry name" value="SH3_retrovirus"/>
</dbReference>
<dbReference type="CDD" id="cd09272">
    <property type="entry name" value="RNase_HI_RT_Ty1"/>
    <property type="match status" value="1"/>
</dbReference>
<reference evidence="3 4" key="1">
    <citation type="journal article" date="2018" name="PLoS Genet.">
        <title>Population sequencing reveals clonal diversity and ancestral inbreeding in the grapevine cultivar Chardonnay.</title>
        <authorList>
            <person name="Roach M.J."/>
            <person name="Johnson D.L."/>
            <person name="Bohlmann J."/>
            <person name="van Vuuren H.J."/>
            <person name="Jones S.J."/>
            <person name="Pretorius I.S."/>
            <person name="Schmidt S.A."/>
            <person name="Borneman A.R."/>
        </authorList>
    </citation>
    <scope>NUCLEOTIDE SEQUENCE [LARGE SCALE GENOMIC DNA]</scope>
    <source>
        <strain evidence="4">cv. Chardonnay</strain>
        <tissue evidence="3">Leaf</tissue>
    </source>
</reference>
<protein>
    <submittedName>
        <fullName evidence="3">Retrovirus-related Pol polyprotein from transposon RE1</fullName>
    </submittedName>
</protein>
<feature type="domain" description="Retroviral polymerase SH3-like" evidence="2">
    <location>
        <begin position="183"/>
        <end position="217"/>
    </location>
</feature>
<dbReference type="InterPro" id="IPR013103">
    <property type="entry name" value="RVT_2"/>
</dbReference>
<organism evidence="3 4">
    <name type="scientific">Vitis vinifera</name>
    <name type="common">Grape</name>
    <dbReference type="NCBI Taxonomy" id="29760"/>
    <lineage>
        <taxon>Eukaryota</taxon>
        <taxon>Viridiplantae</taxon>
        <taxon>Streptophyta</taxon>
        <taxon>Embryophyta</taxon>
        <taxon>Tracheophyta</taxon>
        <taxon>Spermatophyta</taxon>
        <taxon>Magnoliopsida</taxon>
        <taxon>eudicotyledons</taxon>
        <taxon>Gunneridae</taxon>
        <taxon>Pentapetalae</taxon>
        <taxon>rosids</taxon>
        <taxon>Vitales</taxon>
        <taxon>Vitaceae</taxon>
        <taxon>Viteae</taxon>
        <taxon>Vitis</taxon>
    </lineage>
</organism>
<sequence length="638" mass="73722">MTSRFDYVVCSVEESNNLDTLTIDELQNNLLLGNNSKMAVLGKGNIRYGHLSFKGLRTLQYKQMVRGLPQLKAPSKICMDRMVGKQHRDAIPKRSLWRAYQRLQLVHADICGPIKPVSNSEKRTIMNMVRSMLLEKQVPKNFWPEIVNWTAHVLNRSLTLAVKDMTLEEAWSGVKPNVDYFRSKAYRLYDPMSNKIVVSRDVVFEENECWDWERSNEEARLDILEWGDSNEEEVNMIKMKKNLKRMWQQKKKDERLAYLQSSKWRAAMDLEIEAIERNGTWGLIDLLKGMKKIGVKWVFKTKLNKNGEVDKCRARWDTIRMVITLAAQNSWSVYQLGVKSAFLHGKLNEAMFVEQPQGYEKKCEEYKVYKLKKALYGLKQAPRAWMEKSNSVKNPIVPGVRLIKNEERAKVNATMYKQLVGSLIYLTTTRPDLMYMVSLISRFMASPIELHLQAAKRVLRYVKGTVDLRVFYRKEGNGELMAYTDSDYARNVDDKKSTSEFVAAASCACQGVWMRRVLEKLGHSQGKCTTMLCDNSSTIKLSKNPVMHGCNKHIDVRFHFLRDLTKDGVVELKHRVTQEQVTDIVTKPLKLDVFLKLRESMGVCVVPRVNWKHYCNQFRGGIVGVVKVIVEVVKSSFS</sequence>
<dbReference type="EMBL" id="QGNW01002381">
    <property type="protein sequence ID" value="RVW20265.1"/>
    <property type="molecule type" value="Genomic_DNA"/>
</dbReference>
<evidence type="ECO:0000259" key="2">
    <source>
        <dbReference type="Pfam" id="PF25597"/>
    </source>
</evidence>
<dbReference type="PANTHER" id="PTHR11439">
    <property type="entry name" value="GAG-POL-RELATED RETROTRANSPOSON"/>
    <property type="match status" value="1"/>
</dbReference>
<dbReference type="Proteomes" id="UP000288805">
    <property type="component" value="Unassembled WGS sequence"/>
</dbReference>
<dbReference type="InterPro" id="IPR043502">
    <property type="entry name" value="DNA/RNA_pol_sf"/>
</dbReference>
<accession>A0A438CAI5</accession>
<dbReference type="Pfam" id="PF07727">
    <property type="entry name" value="RVT_2"/>
    <property type="match status" value="1"/>
</dbReference>
<gene>
    <name evidence="3" type="primary">RE1_3040</name>
    <name evidence="3" type="ORF">CK203_111612</name>
</gene>
<feature type="domain" description="Reverse transcriptase Ty1/copia-type" evidence="1">
    <location>
        <begin position="314"/>
        <end position="389"/>
    </location>
</feature>
<comment type="caution">
    <text evidence="3">The sequence shown here is derived from an EMBL/GenBank/DDBJ whole genome shotgun (WGS) entry which is preliminary data.</text>
</comment>
<evidence type="ECO:0000313" key="4">
    <source>
        <dbReference type="Proteomes" id="UP000288805"/>
    </source>
</evidence>
<dbReference type="PANTHER" id="PTHR11439:SF517">
    <property type="entry name" value="CYSTEINE-RICH RLK (RECEPTOR-LIKE PROTEIN KINASE) 8"/>
    <property type="match status" value="1"/>
</dbReference>
<proteinExistence type="predicted"/>
<dbReference type="Pfam" id="PF25597">
    <property type="entry name" value="SH3_retrovirus"/>
    <property type="match status" value="1"/>
</dbReference>
<dbReference type="AlphaFoldDB" id="A0A438CAI5"/>
<evidence type="ECO:0000313" key="3">
    <source>
        <dbReference type="EMBL" id="RVW20265.1"/>
    </source>
</evidence>
<name>A0A438CAI5_VITVI</name>
<dbReference type="SUPFAM" id="SSF56672">
    <property type="entry name" value="DNA/RNA polymerases"/>
    <property type="match status" value="1"/>
</dbReference>
<evidence type="ECO:0000259" key="1">
    <source>
        <dbReference type="Pfam" id="PF07727"/>
    </source>
</evidence>